<evidence type="ECO:0000256" key="5">
    <source>
        <dbReference type="SAM" id="Phobius"/>
    </source>
</evidence>
<keyword evidence="3 5" id="KW-1133">Transmembrane helix</keyword>
<dbReference type="Pfam" id="PF00083">
    <property type="entry name" value="Sugar_tr"/>
    <property type="match status" value="1"/>
</dbReference>
<sequence length="108" mass="11485">MSPEYDGSLMASINEMKSYIDYRHLPPEGNSGTGIVFAIICVGRMAAAPFIWFSGWKGRRAAIFVGCVGTWVGAIVMATSPTLGGFIAGHFVLASSGLLPPVRLLYTS</sequence>
<feature type="transmembrane region" description="Helical" evidence="5">
    <location>
        <begin position="35"/>
        <end position="54"/>
    </location>
</feature>
<evidence type="ECO:0000313" key="6">
    <source>
        <dbReference type="EMBL" id="KIW22451.1"/>
    </source>
</evidence>
<dbReference type="Gene3D" id="1.20.1250.20">
    <property type="entry name" value="MFS general substrate transporter like domains"/>
    <property type="match status" value="1"/>
</dbReference>
<accession>A0A0D1Z4B2</accession>
<keyword evidence="4 5" id="KW-0472">Membrane</keyword>
<dbReference type="VEuPathDB" id="FungiDB:PV07_12335"/>
<evidence type="ECO:0000256" key="2">
    <source>
        <dbReference type="ARBA" id="ARBA00022692"/>
    </source>
</evidence>
<proteinExistence type="predicted"/>
<dbReference type="Proteomes" id="UP000054466">
    <property type="component" value="Unassembled WGS sequence"/>
</dbReference>
<comment type="subcellular location">
    <subcellularLocation>
        <location evidence="1">Membrane</location>
    </subcellularLocation>
</comment>
<evidence type="ECO:0000313" key="7">
    <source>
        <dbReference type="Proteomes" id="UP000054466"/>
    </source>
</evidence>
<dbReference type="SUPFAM" id="SSF103473">
    <property type="entry name" value="MFS general substrate transporter"/>
    <property type="match status" value="1"/>
</dbReference>
<keyword evidence="2 5" id="KW-0812">Transmembrane</keyword>
<dbReference type="AlphaFoldDB" id="A0A0D1Z4B2"/>
<dbReference type="InterPro" id="IPR036259">
    <property type="entry name" value="MFS_trans_sf"/>
</dbReference>
<dbReference type="GO" id="GO:0016020">
    <property type="term" value="C:membrane"/>
    <property type="evidence" value="ECO:0007669"/>
    <property type="project" value="UniProtKB-SubCell"/>
</dbReference>
<evidence type="ECO:0000256" key="4">
    <source>
        <dbReference type="ARBA" id="ARBA00023136"/>
    </source>
</evidence>
<evidence type="ECO:0008006" key="8">
    <source>
        <dbReference type="Google" id="ProtNLM"/>
    </source>
</evidence>
<dbReference type="GO" id="GO:0022857">
    <property type="term" value="F:transmembrane transporter activity"/>
    <property type="evidence" value="ECO:0007669"/>
    <property type="project" value="InterPro"/>
</dbReference>
<evidence type="ECO:0000256" key="1">
    <source>
        <dbReference type="ARBA" id="ARBA00004370"/>
    </source>
</evidence>
<dbReference type="EMBL" id="KN847047">
    <property type="protein sequence ID" value="KIW22451.1"/>
    <property type="molecule type" value="Genomic_DNA"/>
</dbReference>
<dbReference type="HOGENOM" id="CLU_2196672_0_0_1"/>
<protein>
    <recommendedName>
        <fullName evidence="8">Major facilitator superfamily (MFS) profile domain-containing protein</fullName>
    </recommendedName>
</protein>
<dbReference type="RefSeq" id="XP_016242667.1">
    <property type="nucleotide sequence ID" value="XM_016399855.1"/>
</dbReference>
<reference evidence="6 7" key="1">
    <citation type="submission" date="2015-01" db="EMBL/GenBank/DDBJ databases">
        <title>The Genome Sequence of Cladophialophora immunda CBS83496.</title>
        <authorList>
            <consortium name="The Broad Institute Genomics Platform"/>
            <person name="Cuomo C."/>
            <person name="de Hoog S."/>
            <person name="Gorbushina A."/>
            <person name="Stielow B."/>
            <person name="Teixiera M."/>
            <person name="Abouelleil A."/>
            <person name="Chapman S.B."/>
            <person name="Priest M."/>
            <person name="Young S.K."/>
            <person name="Wortman J."/>
            <person name="Nusbaum C."/>
            <person name="Birren B."/>
        </authorList>
    </citation>
    <scope>NUCLEOTIDE SEQUENCE [LARGE SCALE GENOMIC DNA]</scope>
    <source>
        <strain evidence="6 7">CBS 83496</strain>
    </source>
</reference>
<evidence type="ECO:0000256" key="3">
    <source>
        <dbReference type="ARBA" id="ARBA00022989"/>
    </source>
</evidence>
<dbReference type="GeneID" id="27351529"/>
<name>A0A0D1Z4B2_9EURO</name>
<gene>
    <name evidence="6" type="ORF">PV07_12335</name>
</gene>
<dbReference type="InterPro" id="IPR005828">
    <property type="entry name" value="MFS_sugar_transport-like"/>
</dbReference>
<keyword evidence="7" id="KW-1185">Reference proteome</keyword>
<feature type="transmembrane region" description="Helical" evidence="5">
    <location>
        <begin position="61"/>
        <end position="80"/>
    </location>
</feature>
<organism evidence="6 7">
    <name type="scientific">Cladophialophora immunda</name>
    <dbReference type="NCBI Taxonomy" id="569365"/>
    <lineage>
        <taxon>Eukaryota</taxon>
        <taxon>Fungi</taxon>
        <taxon>Dikarya</taxon>
        <taxon>Ascomycota</taxon>
        <taxon>Pezizomycotina</taxon>
        <taxon>Eurotiomycetes</taxon>
        <taxon>Chaetothyriomycetidae</taxon>
        <taxon>Chaetothyriales</taxon>
        <taxon>Herpotrichiellaceae</taxon>
        <taxon>Cladophialophora</taxon>
    </lineage>
</organism>